<dbReference type="InterPro" id="IPR037069">
    <property type="entry name" value="AcylCoA_DH/ox_N_sf"/>
</dbReference>
<organism evidence="6 7">
    <name type="scientific">Pullulanibacillus pueri</name>
    <dbReference type="NCBI Taxonomy" id="1437324"/>
    <lineage>
        <taxon>Bacteria</taxon>
        <taxon>Bacillati</taxon>
        <taxon>Bacillota</taxon>
        <taxon>Bacilli</taxon>
        <taxon>Bacillales</taxon>
        <taxon>Sporolactobacillaceae</taxon>
        <taxon>Pullulanibacillus</taxon>
    </lineage>
</organism>
<feature type="domain" description="Acyl-CoA dehydrogenase/oxidase N-terminal" evidence="4">
    <location>
        <begin position="8"/>
        <end position="97"/>
    </location>
</feature>
<dbReference type="Gene3D" id="2.40.110.10">
    <property type="entry name" value="Butyryl-CoA Dehydrogenase, subunit A, domain 2"/>
    <property type="match status" value="1"/>
</dbReference>
<dbReference type="EMBL" id="BMFV01000011">
    <property type="protein sequence ID" value="GGH80798.1"/>
    <property type="molecule type" value="Genomic_DNA"/>
</dbReference>
<evidence type="ECO:0000259" key="5">
    <source>
        <dbReference type="Pfam" id="PF08028"/>
    </source>
</evidence>
<reference evidence="6" key="1">
    <citation type="journal article" date="2014" name="Int. J. Syst. Evol. Microbiol.">
        <title>Complete genome sequence of Corynebacterium casei LMG S-19264T (=DSM 44701T), isolated from a smear-ripened cheese.</title>
        <authorList>
            <consortium name="US DOE Joint Genome Institute (JGI-PGF)"/>
            <person name="Walter F."/>
            <person name="Albersmeier A."/>
            <person name="Kalinowski J."/>
            <person name="Ruckert C."/>
        </authorList>
    </citation>
    <scope>NUCLEOTIDE SEQUENCE</scope>
    <source>
        <strain evidence="6">CGMCC 1.12777</strain>
    </source>
</reference>
<dbReference type="SUPFAM" id="SSF56645">
    <property type="entry name" value="Acyl-CoA dehydrogenase NM domain-like"/>
    <property type="match status" value="1"/>
</dbReference>
<dbReference type="AlphaFoldDB" id="A0A8J3ELF6"/>
<proteinExistence type="predicted"/>
<dbReference type="CDD" id="cd00567">
    <property type="entry name" value="ACAD"/>
    <property type="match status" value="1"/>
</dbReference>
<dbReference type="Pfam" id="PF08028">
    <property type="entry name" value="Acyl-CoA_dh_2"/>
    <property type="match status" value="1"/>
</dbReference>
<evidence type="ECO:0000256" key="1">
    <source>
        <dbReference type="ARBA" id="ARBA00022630"/>
    </source>
</evidence>
<evidence type="ECO:0000259" key="3">
    <source>
        <dbReference type="Pfam" id="PF02770"/>
    </source>
</evidence>
<evidence type="ECO:0000313" key="6">
    <source>
        <dbReference type="EMBL" id="GGH80798.1"/>
    </source>
</evidence>
<comment type="caution">
    <text evidence="6">The sequence shown here is derived from an EMBL/GenBank/DDBJ whole genome shotgun (WGS) entry which is preliminary data.</text>
</comment>
<accession>A0A8J3ELF6</accession>
<keyword evidence="2" id="KW-0560">Oxidoreductase</keyword>
<dbReference type="GO" id="GO:0003995">
    <property type="term" value="F:acyl-CoA dehydrogenase activity"/>
    <property type="evidence" value="ECO:0007669"/>
    <property type="project" value="TreeGrafter"/>
</dbReference>
<dbReference type="Proteomes" id="UP000656813">
    <property type="component" value="Unassembled WGS sequence"/>
</dbReference>
<keyword evidence="1" id="KW-0285">Flavoprotein</keyword>
<sequence>MDHLFLQTDHERELYAKAKHLADQFRKDAAENDREARFPVAHFQALKEAGYTALTVPESYGGEDISLTEMVIAQEQLAQGDAATALSVGWHLGVVMDLALRREWEESAFSQLCQGIVKEKQLINRIMTEPKTGSPTRGGKPQTTARQTTDGWILNGHKNFSTLSALADWFLVTASIENQEEVGWFLVSREANGVAVEQTWDTMGMRATRSDDVFLKDVTVGSDALVETISRNREKKSLPPAWLLHIPACYLGIALAARHDVIHFAETYQPNSLEHPIKDVPRVRDKIGEIELKLLNARYMLYSVARQWDQLPDKRYELGASLAAAKVVVMNAATEVVDSAMKIVGGSSLNKSLPFERYLRDVRAGLFNPPTEDSVLGMLAKQAFND</sequence>
<dbReference type="PIRSF" id="PIRSF016578">
    <property type="entry name" value="HsaA"/>
    <property type="match status" value="1"/>
</dbReference>
<evidence type="ECO:0000259" key="4">
    <source>
        <dbReference type="Pfam" id="PF02771"/>
    </source>
</evidence>
<gene>
    <name evidence="6" type="primary">ydbM</name>
    <name evidence="6" type="ORF">GCM10007096_17740</name>
</gene>
<reference evidence="6" key="2">
    <citation type="submission" date="2020-09" db="EMBL/GenBank/DDBJ databases">
        <authorList>
            <person name="Sun Q."/>
            <person name="Zhou Y."/>
        </authorList>
    </citation>
    <scope>NUCLEOTIDE SEQUENCE</scope>
    <source>
        <strain evidence="6">CGMCC 1.12777</strain>
    </source>
</reference>
<dbReference type="InterPro" id="IPR013107">
    <property type="entry name" value="Acyl-CoA_DH_C"/>
</dbReference>
<dbReference type="RefSeq" id="WP_188497048.1">
    <property type="nucleotide sequence ID" value="NZ_BMFV01000011.1"/>
</dbReference>
<evidence type="ECO:0000313" key="7">
    <source>
        <dbReference type="Proteomes" id="UP000656813"/>
    </source>
</evidence>
<protein>
    <submittedName>
        <fullName evidence="6">Putative acyl-CoA dehydrogenase YdbM</fullName>
    </submittedName>
</protein>
<name>A0A8J3ELF6_9BACL</name>
<feature type="domain" description="Acyl-CoA oxidase/dehydrogenase middle" evidence="3">
    <location>
        <begin position="127"/>
        <end position="218"/>
    </location>
</feature>
<evidence type="ECO:0000256" key="2">
    <source>
        <dbReference type="ARBA" id="ARBA00023002"/>
    </source>
</evidence>
<dbReference type="InterPro" id="IPR006091">
    <property type="entry name" value="Acyl-CoA_Oxase/DH_mid-dom"/>
</dbReference>
<dbReference type="PANTHER" id="PTHR43884:SF25">
    <property type="entry name" value="ACYL-COA DEHYDROGENASE YDBM-RELATED"/>
    <property type="match status" value="1"/>
</dbReference>
<dbReference type="PANTHER" id="PTHR43884">
    <property type="entry name" value="ACYL-COA DEHYDROGENASE"/>
    <property type="match status" value="1"/>
</dbReference>
<dbReference type="InterPro" id="IPR036250">
    <property type="entry name" value="AcylCo_DH-like_C"/>
</dbReference>
<feature type="domain" description="Acyl-CoA dehydrogenase C-terminal" evidence="5">
    <location>
        <begin position="247"/>
        <end position="365"/>
    </location>
</feature>
<dbReference type="Gene3D" id="1.10.540.10">
    <property type="entry name" value="Acyl-CoA dehydrogenase/oxidase, N-terminal domain"/>
    <property type="match status" value="1"/>
</dbReference>
<dbReference type="GO" id="GO:0050660">
    <property type="term" value="F:flavin adenine dinucleotide binding"/>
    <property type="evidence" value="ECO:0007669"/>
    <property type="project" value="InterPro"/>
</dbReference>
<dbReference type="Pfam" id="PF02770">
    <property type="entry name" value="Acyl-CoA_dh_M"/>
    <property type="match status" value="1"/>
</dbReference>
<keyword evidence="7" id="KW-1185">Reference proteome</keyword>
<dbReference type="InterPro" id="IPR009100">
    <property type="entry name" value="AcylCoA_DH/oxidase_NM_dom_sf"/>
</dbReference>
<dbReference type="SUPFAM" id="SSF47203">
    <property type="entry name" value="Acyl-CoA dehydrogenase C-terminal domain-like"/>
    <property type="match status" value="1"/>
</dbReference>
<dbReference type="InterPro" id="IPR013786">
    <property type="entry name" value="AcylCoA_DH/ox_N"/>
</dbReference>
<dbReference type="InterPro" id="IPR046373">
    <property type="entry name" value="Acyl-CoA_Oxase/DH_mid-dom_sf"/>
</dbReference>
<dbReference type="Gene3D" id="1.20.140.10">
    <property type="entry name" value="Butyryl-CoA Dehydrogenase, subunit A, domain 3"/>
    <property type="match status" value="1"/>
</dbReference>
<dbReference type="Pfam" id="PF02771">
    <property type="entry name" value="Acyl-CoA_dh_N"/>
    <property type="match status" value="1"/>
</dbReference>